<feature type="transmembrane region" description="Helical" evidence="11">
    <location>
        <begin position="716"/>
        <end position="736"/>
    </location>
</feature>
<evidence type="ECO:0000256" key="1">
    <source>
        <dbReference type="ARBA" id="ARBA00004127"/>
    </source>
</evidence>
<gene>
    <name evidence="12" type="ORF">J5N97_005263</name>
</gene>
<feature type="transmembrane region" description="Helical" evidence="11">
    <location>
        <begin position="651"/>
        <end position="674"/>
    </location>
</feature>
<dbReference type="GO" id="GO:0071669">
    <property type="term" value="P:plant-type cell wall organization or biogenesis"/>
    <property type="evidence" value="ECO:0007669"/>
    <property type="project" value="UniProtKB-ARBA"/>
</dbReference>
<dbReference type="SUPFAM" id="SSF53448">
    <property type="entry name" value="Nucleotide-diphospho-sugar transferases"/>
    <property type="match status" value="1"/>
</dbReference>
<dbReference type="GO" id="GO:0016760">
    <property type="term" value="F:cellulose synthase (UDP-forming) activity"/>
    <property type="evidence" value="ECO:0007669"/>
    <property type="project" value="InterPro"/>
</dbReference>
<feature type="active site" evidence="8">
    <location>
        <position position="450"/>
    </location>
</feature>
<comment type="caution">
    <text evidence="12">The sequence shown here is derived from an EMBL/GenBank/DDBJ whole genome shotgun (WGS) entry which is preliminary data.</text>
</comment>
<dbReference type="Proteomes" id="UP001085076">
    <property type="component" value="Miscellaneous, Linkage group lg01"/>
</dbReference>
<comment type="subcellular location">
    <subcellularLocation>
        <location evidence="1">Endomembrane system</location>
        <topology evidence="1">Multi-pass membrane protein</topology>
    </subcellularLocation>
</comment>
<keyword evidence="5 11" id="KW-1133">Transmembrane helix</keyword>
<keyword evidence="2" id="KW-0328">Glycosyltransferase</keyword>
<dbReference type="GO" id="GO:0016020">
    <property type="term" value="C:membrane"/>
    <property type="evidence" value="ECO:0007669"/>
    <property type="project" value="InterPro"/>
</dbReference>
<feature type="binding site" evidence="9">
    <location>
        <position position="142"/>
    </location>
    <ligand>
        <name>UDP-alpha-D-glucose</name>
        <dbReference type="ChEBI" id="CHEBI:58885"/>
    </ligand>
</feature>
<dbReference type="InterPro" id="IPR005150">
    <property type="entry name" value="Cellulose_synth"/>
</dbReference>
<keyword evidence="6 11" id="KW-0472">Membrane</keyword>
<accession>A0A9D5DAE3</accession>
<dbReference type="EMBL" id="JAGGNH010000001">
    <property type="protein sequence ID" value="KAJ0986907.1"/>
    <property type="molecule type" value="Genomic_DNA"/>
</dbReference>
<dbReference type="GO" id="GO:0030244">
    <property type="term" value="P:cellulose biosynthetic process"/>
    <property type="evidence" value="ECO:0007669"/>
    <property type="project" value="InterPro"/>
</dbReference>
<reference evidence="12" key="2">
    <citation type="journal article" date="2022" name="Hortic Res">
        <title>The genome of Dioscorea zingiberensis sheds light on the biosynthesis, origin and evolution of the medicinally important diosgenin saponins.</title>
        <authorList>
            <person name="Li Y."/>
            <person name="Tan C."/>
            <person name="Li Z."/>
            <person name="Guo J."/>
            <person name="Li S."/>
            <person name="Chen X."/>
            <person name="Wang C."/>
            <person name="Dai X."/>
            <person name="Yang H."/>
            <person name="Song W."/>
            <person name="Hou L."/>
            <person name="Xu J."/>
            <person name="Tong Z."/>
            <person name="Xu A."/>
            <person name="Yuan X."/>
            <person name="Wang W."/>
            <person name="Yang Q."/>
            <person name="Chen L."/>
            <person name="Sun Z."/>
            <person name="Wang K."/>
            <person name="Pan B."/>
            <person name="Chen J."/>
            <person name="Bao Y."/>
            <person name="Liu F."/>
            <person name="Qi X."/>
            <person name="Gang D.R."/>
            <person name="Wen J."/>
            <person name="Li J."/>
        </authorList>
    </citation>
    <scope>NUCLEOTIDE SEQUENCE</scope>
    <source>
        <strain evidence="12">Dzin_1.0</strain>
    </source>
</reference>
<dbReference type="InterPro" id="IPR029044">
    <property type="entry name" value="Nucleotide-diphossugar_trans"/>
</dbReference>
<keyword evidence="3" id="KW-0808">Transferase</keyword>
<proteinExistence type="predicted"/>
<feature type="transmembrane region" description="Helical" evidence="11">
    <location>
        <begin position="525"/>
        <end position="547"/>
    </location>
</feature>
<evidence type="ECO:0000256" key="10">
    <source>
        <dbReference type="PIRSR" id="PIRSR605150-3"/>
    </source>
</evidence>
<feature type="binding site" evidence="10">
    <location>
        <position position="285"/>
    </location>
    <ligand>
        <name>Mn(2+)</name>
        <dbReference type="ChEBI" id="CHEBI:29035"/>
    </ligand>
</feature>
<feature type="transmembrane region" description="Helical" evidence="11">
    <location>
        <begin position="25"/>
        <end position="42"/>
    </location>
</feature>
<evidence type="ECO:0000313" key="13">
    <source>
        <dbReference type="Proteomes" id="UP001085076"/>
    </source>
</evidence>
<evidence type="ECO:0000256" key="11">
    <source>
        <dbReference type="SAM" id="Phobius"/>
    </source>
</evidence>
<evidence type="ECO:0000256" key="7">
    <source>
        <dbReference type="ARBA" id="ARBA00023316"/>
    </source>
</evidence>
<dbReference type="FunFam" id="3.90.550.10:FF:000173">
    <property type="entry name" value="Cellulose synthase-like protein E1"/>
    <property type="match status" value="1"/>
</dbReference>
<dbReference type="GO" id="GO:0012505">
    <property type="term" value="C:endomembrane system"/>
    <property type="evidence" value="ECO:0007669"/>
    <property type="project" value="UniProtKB-SubCell"/>
</dbReference>
<dbReference type="Gene3D" id="3.90.550.10">
    <property type="entry name" value="Spore Coat Polysaccharide Biosynthesis Protein SpsA, Chain A"/>
    <property type="match status" value="2"/>
</dbReference>
<feature type="transmembrane region" description="Helical" evidence="11">
    <location>
        <begin position="559"/>
        <end position="577"/>
    </location>
</feature>
<organism evidence="12 13">
    <name type="scientific">Dioscorea zingiberensis</name>
    <dbReference type="NCBI Taxonomy" id="325984"/>
    <lineage>
        <taxon>Eukaryota</taxon>
        <taxon>Viridiplantae</taxon>
        <taxon>Streptophyta</taxon>
        <taxon>Embryophyta</taxon>
        <taxon>Tracheophyta</taxon>
        <taxon>Spermatophyta</taxon>
        <taxon>Magnoliopsida</taxon>
        <taxon>Liliopsida</taxon>
        <taxon>Dioscoreales</taxon>
        <taxon>Dioscoreaceae</taxon>
        <taxon>Dioscorea</taxon>
    </lineage>
</organism>
<evidence type="ECO:0000256" key="2">
    <source>
        <dbReference type="ARBA" id="ARBA00022676"/>
    </source>
</evidence>
<keyword evidence="13" id="KW-1185">Reference proteome</keyword>
<keyword evidence="4 11" id="KW-0812">Transmembrane</keyword>
<dbReference type="AlphaFoldDB" id="A0A9D5DAE3"/>
<evidence type="ECO:0008006" key="14">
    <source>
        <dbReference type="Google" id="ProtNLM"/>
    </source>
</evidence>
<evidence type="ECO:0000313" key="12">
    <source>
        <dbReference type="EMBL" id="KAJ0986907.1"/>
    </source>
</evidence>
<keyword evidence="7" id="KW-0961">Cell wall biogenesis/degradation</keyword>
<sequence length="737" mass="84017">MEEGTGTGGPLFQTYGAKGRTVYKIYASFILMCILSILSYRLTHIPDEQDGVRWAWMAMLSSELWFSFYWIITQSARWNPIYHQTFKHRLSQRHGNELPCVDVFVCTADPVAEPPSLVVSTVLSVMAYDYPSEKLSVYLSDDAGSELTFYALWEACKFSKYWLPFCKKFEVEPRSPGACFFKQSFHSSSNNLSTTKEWSKMKDMYEEMINRIEFVVRQGKVPQELKQHQGFSKWSSEMTSRNHDAIIQILIDEKDENSVDLDGNLLPRLVYMAREKRPQHHHNFKAGAMNALLRVSSEISNSPIILNVDCDMYSNNSQSIRDALCFFLDEEKGHDIGFIQYPQYFDNITKNDLYATSFNVINEVELCGLDSWGGTLYIGTGCFHRREALKGRKYSKDYIEDWKRGSLDKRRVESPSVLEDRAKPLASCTYEHNTLWGKEIGLRYGCAVEDILTGLTIHYNGWKSRYFNPQRRGFLGLAPTALEPSLVQFKRWSEGHFQIFLSKYSPLLFGHQKIKLGLCMGYSIYNLWALNSFPTLTYILIPPLFLLKGISLFPKVSTAWFLPFALVFIAKQAYSLIEALYCGDTFMGWWNSQRMWVFRRITSFLYGAVDNIFKLFGVSKLAFTITEKVNDGDALKQYEQEVMEFHSASPMFVIIGTVALLNAFCLVGGVMRMVNMNKGAAGMDALLIQVVLCGVVVAINVPIYEGLFLRKDKGCMPSSVTFASLGAAMLACLLTLV</sequence>
<dbReference type="Pfam" id="PF03552">
    <property type="entry name" value="Cellulose_synt"/>
    <property type="match status" value="2"/>
</dbReference>
<evidence type="ECO:0000256" key="9">
    <source>
        <dbReference type="PIRSR" id="PIRSR605150-2"/>
    </source>
</evidence>
<evidence type="ECO:0000256" key="6">
    <source>
        <dbReference type="ARBA" id="ARBA00023136"/>
    </source>
</evidence>
<feature type="binding site" evidence="9">
    <location>
        <position position="113"/>
    </location>
    <ligand>
        <name>UDP-alpha-D-glucose</name>
        <dbReference type="ChEBI" id="CHEBI:58885"/>
    </ligand>
</feature>
<evidence type="ECO:0000256" key="4">
    <source>
        <dbReference type="ARBA" id="ARBA00022692"/>
    </source>
</evidence>
<name>A0A9D5DAE3_9LILI</name>
<feature type="active site" evidence="8">
    <location>
        <position position="142"/>
    </location>
</feature>
<feature type="transmembrane region" description="Helical" evidence="11">
    <location>
        <begin position="54"/>
        <end position="72"/>
    </location>
</feature>
<reference evidence="12" key="1">
    <citation type="submission" date="2021-03" db="EMBL/GenBank/DDBJ databases">
        <authorList>
            <person name="Li Z."/>
            <person name="Yang C."/>
        </authorList>
    </citation>
    <scope>NUCLEOTIDE SEQUENCE</scope>
    <source>
        <strain evidence="12">Dzin_1.0</strain>
        <tissue evidence="12">Leaf</tissue>
    </source>
</reference>
<evidence type="ECO:0000256" key="8">
    <source>
        <dbReference type="PIRSR" id="PIRSR605150-1"/>
    </source>
</evidence>
<dbReference type="OrthoDB" id="72851at2759"/>
<feature type="binding site" evidence="10">
    <location>
        <position position="309"/>
    </location>
    <ligand>
        <name>Mn(2+)</name>
        <dbReference type="ChEBI" id="CHEBI:29035"/>
    </ligand>
</feature>
<feature type="transmembrane region" description="Helical" evidence="11">
    <location>
        <begin position="686"/>
        <end position="704"/>
    </location>
</feature>
<dbReference type="GO" id="GO:0071555">
    <property type="term" value="P:cell wall organization"/>
    <property type="evidence" value="ECO:0007669"/>
    <property type="project" value="UniProtKB-KW"/>
</dbReference>
<evidence type="ECO:0000256" key="3">
    <source>
        <dbReference type="ARBA" id="ARBA00022679"/>
    </source>
</evidence>
<dbReference type="PANTHER" id="PTHR13301">
    <property type="entry name" value="X-BOX TRANSCRIPTION FACTOR-RELATED"/>
    <property type="match status" value="1"/>
</dbReference>
<protein>
    <recommendedName>
        <fullName evidence="14">Cellulose synthase-like protein E6</fullName>
    </recommendedName>
</protein>
<evidence type="ECO:0000256" key="5">
    <source>
        <dbReference type="ARBA" id="ARBA00022989"/>
    </source>
</evidence>